<gene>
    <name evidence="2" type="ORF">NTEN_LOCUS10806</name>
</gene>
<dbReference type="Proteomes" id="UP000479000">
    <property type="component" value="Unassembled WGS sequence"/>
</dbReference>
<dbReference type="OrthoDB" id="191037at2759"/>
<organism evidence="2 3">
    <name type="scientific">Nesidiocoris tenuis</name>
    <dbReference type="NCBI Taxonomy" id="355587"/>
    <lineage>
        <taxon>Eukaryota</taxon>
        <taxon>Metazoa</taxon>
        <taxon>Ecdysozoa</taxon>
        <taxon>Arthropoda</taxon>
        <taxon>Hexapoda</taxon>
        <taxon>Insecta</taxon>
        <taxon>Pterygota</taxon>
        <taxon>Neoptera</taxon>
        <taxon>Paraneoptera</taxon>
        <taxon>Hemiptera</taxon>
        <taxon>Heteroptera</taxon>
        <taxon>Panheteroptera</taxon>
        <taxon>Cimicomorpha</taxon>
        <taxon>Miridae</taxon>
        <taxon>Dicyphina</taxon>
        <taxon>Nesidiocoris</taxon>
    </lineage>
</organism>
<dbReference type="PANTHER" id="PTHR11012:SF48">
    <property type="entry name" value="CHK KINASE-LIKE DOMAIN-CONTAINING PROTEIN-RELATED"/>
    <property type="match status" value="1"/>
</dbReference>
<dbReference type="Pfam" id="PF02958">
    <property type="entry name" value="EcKL"/>
    <property type="match status" value="1"/>
</dbReference>
<dbReference type="AlphaFoldDB" id="A0A6H5GVL6"/>
<feature type="domain" description="CHK kinase-like" evidence="1">
    <location>
        <begin position="117"/>
        <end position="314"/>
    </location>
</feature>
<dbReference type="InterPro" id="IPR015897">
    <property type="entry name" value="CHK_kinase-like"/>
</dbReference>
<evidence type="ECO:0000259" key="1">
    <source>
        <dbReference type="SMART" id="SM00587"/>
    </source>
</evidence>
<protein>
    <recommendedName>
        <fullName evidence="1">CHK kinase-like domain-containing protein</fullName>
    </recommendedName>
</protein>
<evidence type="ECO:0000313" key="3">
    <source>
        <dbReference type="Proteomes" id="UP000479000"/>
    </source>
</evidence>
<evidence type="ECO:0000313" key="2">
    <source>
        <dbReference type="EMBL" id="CAB0005329.1"/>
    </source>
</evidence>
<dbReference type="SUPFAM" id="SSF56112">
    <property type="entry name" value="Protein kinase-like (PK-like)"/>
    <property type="match status" value="1"/>
</dbReference>
<sequence>MDLLSIEDCQKIAKKCYPTKNVQVLSYEMRLTTDAEAGFISSTNLLYITVNVDGQIAELNFFLKTLPENQYHRKNVEISRVFYKEVEFFRSIWPNVCKYFAYKTTPICYHADPEKLLVLENLSRKNYKNVNARELFDVPHCQAVLKILASFHAASFLYEKEKNSTIAEMYPDLGCDRINWFKDEKGHPGYEHCQVGVRAIGAVLDRHFNSVPVEIRNKVKNLLSSNPSFLLPSKVHRNALSHSDLWCNNLMFHYDDEGKIDDCVLVDFQLFGYCPPATDVYSMIFIVTDKQFRAKHSAELAEFYYSHFAECLRKNGADPDELLSWGEFQNSVPEVIRVALTNTPIFLHYVLLPEKELADVFSDVELTKKFMEVDRSEIVLRAVEENRTYRDRLFASLNDCIDYFNGNLVI</sequence>
<keyword evidence="3" id="KW-1185">Reference proteome</keyword>
<dbReference type="PANTHER" id="PTHR11012">
    <property type="entry name" value="PROTEIN KINASE-LIKE DOMAIN-CONTAINING"/>
    <property type="match status" value="1"/>
</dbReference>
<proteinExistence type="predicted"/>
<accession>A0A6H5GVL6</accession>
<dbReference type="SMART" id="SM00587">
    <property type="entry name" value="CHK"/>
    <property type="match status" value="1"/>
</dbReference>
<dbReference type="EMBL" id="CADCXU010016279">
    <property type="protein sequence ID" value="CAB0005329.1"/>
    <property type="molecule type" value="Genomic_DNA"/>
</dbReference>
<reference evidence="2 3" key="1">
    <citation type="submission" date="2020-02" db="EMBL/GenBank/DDBJ databases">
        <authorList>
            <person name="Ferguson B K."/>
        </authorList>
    </citation>
    <scope>NUCLEOTIDE SEQUENCE [LARGE SCALE GENOMIC DNA]</scope>
</reference>
<dbReference type="InterPro" id="IPR004119">
    <property type="entry name" value="EcKL"/>
</dbReference>
<dbReference type="InterPro" id="IPR011009">
    <property type="entry name" value="Kinase-like_dom_sf"/>
</dbReference>
<dbReference type="Gene3D" id="3.90.1200.10">
    <property type="match status" value="1"/>
</dbReference>
<name>A0A6H5GVL6_9HEMI</name>